<proteinExistence type="predicted"/>
<evidence type="ECO:0000313" key="1">
    <source>
        <dbReference type="EMBL" id="ESN97694.1"/>
    </source>
</evidence>
<dbReference type="RefSeq" id="XP_009024154.1">
    <property type="nucleotide sequence ID" value="XM_009025906.1"/>
</dbReference>
<name>T1FC68_HELRO</name>
<dbReference type="EMBL" id="AMQM01006170">
    <property type="status" value="NOT_ANNOTATED_CDS"/>
    <property type="molecule type" value="Genomic_DNA"/>
</dbReference>
<keyword evidence="3" id="KW-1185">Reference proteome</keyword>
<reference evidence="3" key="1">
    <citation type="submission" date="2012-12" db="EMBL/GenBank/DDBJ databases">
        <authorList>
            <person name="Hellsten U."/>
            <person name="Grimwood J."/>
            <person name="Chapman J.A."/>
            <person name="Shapiro H."/>
            <person name="Aerts A."/>
            <person name="Otillar R.P."/>
            <person name="Terry A.Y."/>
            <person name="Boore J.L."/>
            <person name="Simakov O."/>
            <person name="Marletaz F."/>
            <person name="Cho S.-J."/>
            <person name="Edsinger-Gonzales E."/>
            <person name="Havlak P."/>
            <person name="Kuo D.-H."/>
            <person name="Larsson T."/>
            <person name="Lv J."/>
            <person name="Arendt D."/>
            <person name="Savage R."/>
            <person name="Osoegawa K."/>
            <person name="de Jong P."/>
            <person name="Lindberg D.R."/>
            <person name="Seaver E.C."/>
            <person name="Weisblat D.A."/>
            <person name="Putnam N.H."/>
            <person name="Grigoriev I.V."/>
            <person name="Rokhsar D.S."/>
        </authorList>
    </citation>
    <scope>NUCLEOTIDE SEQUENCE</scope>
</reference>
<dbReference type="AlphaFoldDB" id="T1FC68"/>
<reference evidence="1 3" key="2">
    <citation type="journal article" date="2013" name="Nature">
        <title>Insights into bilaterian evolution from three spiralian genomes.</title>
        <authorList>
            <person name="Simakov O."/>
            <person name="Marletaz F."/>
            <person name="Cho S.J."/>
            <person name="Edsinger-Gonzales E."/>
            <person name="Havlak P."/>
            <person name="Hellsten U."/>
            <person name="Kuo D.H."/>
            <person name="Larsson T."/>
            <person name="Lv J."/>
            <person name="Arendt D."/>
            <person name="Savage R."/>
            <person name="Osoegawa K."/>
            <person name="de Jong P."/>
            <person name="Grimwood J."/>
            <person name="Chapman J.A."/>
            <person name="Shapiro H."/>
            <person name="Aerts A."/>
            <person name="Otillar R.P."/>
            <person name="Terry A.Y."/>
            <person name="Boore J.L."/>
            <person name="Grigoriev I.V."/>
            <person name="Lindberg D.R."/>
            <person name="Seaver E.C."/>
            <person name="Weisblat D.A."/>
            <person name="Putnam N.H."/>
            <person name="Rokhsar D.S."/>
        </authorList>
    </citation>
    <scope>NUCLEOTIDE SEQUENCE</scope>
</reference>
<evidence type="ECO:0008006" key="4">
    <source>
        <dbReference type="Google" id="ProtNLM"/>
    </source>
</evidence>
<evidence type="ECO:0000313" key="2">
    <source>
        <dbReference type="EnsemblMetazoa" id="HelroP177749"/>
    </source>
</evidence>
<dbReference type="KEGG" id="hro:HELRODRAFT_177749"/>
<dbReference type="GeneID" id="20206417"/>
<dbReference type="Proteomes" id="UP000015101">
    <property type="component" value="Unassembled WGS sequence"/>
</dbReference>
<organism evidence="2 3">
    <name type="scientific">Helobdella robusta</name>
    <name type="common">Californian leech</name>
    <dbReference type="NCBI Taxonomy" id="6412"/>
    <lineage>
        <taxon>Eukaryota</taxon>
        <taxon>Metazoa</taxon>
        <taxon>Spiralia</taxon>
        <taxon>Lophotrochozoa</taxon>
        <taxon>Annelida</taxon>
        <taxon>Clitellata</taxon>
        <taxon>Hirudinea</taxon>
        <taxon>Rhynchobdellida</taxon>
        <taxon>Glossiphoniidae</taxon>
        <taxon>Helobdella</taxon>
    </lineage>
</organism>
<accession>T1FC68</accession>
<dbReference type="HOGENOM" id="CLU_1403881_0_0_1"/>
<dbReference type="InParanoid" id="T1FC68"/>
<dbReference type="EnsemblMetazoa" id="HelroT177749">
    <property type="protein sequence ID" value="HelroP177749"/>
    <property type="gene ID" value="HelroG177749"/>
</dbReference>
<reference evidence="2" key="3">
    <citation type="submission" date="2015-06" db="UniProtKB">
        <authorList>
            <consortium name="EnsemblMetazoa"/>
        </authorList>
    </citation>
    <scope>IDENTIFICATION</scope>
</reference>
<dbReference type="CTD" id="20206417"/>
<gene>
    <name evidence="2" type="primary">20206417</name>
    <name evidence="1" type="ORF">HELRODRAFT_177749</name>
</gene>
<protein>
    <recommendedName>
        <fullName evidence="4">WSC domain-containing protein</fullName>
    </recommendedName>
</protein>
<sequence>MSNQMKGYFPKTECQTKCFEKMFEYSGSREDMCQCGNSFTGLRQKGVMDCSIKDFTVSSVSFRQNKSEIYQYCKNDRTESSKAYCDTNVCIPGSAGPFCIKATTIQIKTISLDATTSAATQNVQYENSTETYVGTLPCRDNNGGCGDEICWEVNDEEIGNGKVRVEGNPLDEEIFDIPEGCMIFLKQLSKTPLT</sequence>
<dbReference type="EMBL" id="KB097304">
    <property type="protein sequence ID" value="ESN97694.1"/>
    <property type="molecule type" value="Genomic_DNA"/>
</dbReference>
<evidence type="ECO:0000313" key="3">
    <source>
        <dbReference type="Proteomes" id="UP000015101"/>
    </source>
</evidence>